<dbReference type="EMBL" id="LBVC01000001">
    <property type="protein sequence ID" value="KKQ79149.1"/>
    <property type="molecule type" value="Genomic_DNA"/>
</dbReference>
<sequence>MIKFKLSLLIFTLAILLAGAAGISIVFLHQGLAQKIFNAFFWMEVLGAAVYLWETKQENAK</sequence>
<proteinExistence type="predicted"/>
<organism evidence="2 3">
    <name type="scientific">Candidatus Daviesbacteria bacterium GW2011_GWF2_38_6</name>
    <dbReference type="NCBI Taxonomy" id="1618432"/>
    <lineage>
        <taxon>Bacteria</taxon>
        <taxon>Candidatus Daviesiibacteriota</taxon>
    </lineage>
</organism>
<name>A0A0G0MZW7_9BACT</name>
<evidence type="ECO:0000256" key="1">
    <source>
        <dbReference type="SAM" id="Phobius"/>
    </source>
</evidence>
<comment type="caution">
    <text evidence="2">The sequence shown here is derived from an EMBL/GenBank/DDBJ whole genome shotgun (WGS) entry which is preliminary data.</text>
</comment>
<gene>
    <name evidence="2" type="ORF">US99_C0001G0004</name>
</gene>
<evidence type="ECO:0000313" key="2">
    <source>
        <dbReference type="EMBL" id="KKQ79149.1"/>
    </source>
</evidence>
<evidence type="ECO:0000313" key="3">
    <source>
        <dbReference type="Proteomes" id="UP000034324"/>
    </source>
</evidence>
<feature type="transmembrane region" description="Helical" evidence="1">
    <location>
        <begin position="32"/>
        <end position="53"/>
    </location>
</feature>
<keyword evidence="1" id="KW-1133">Transmembrane helix</keyword>
<dbReference type="Proteomes" id="UP000034324">
    <property type="component" value="Unassembled WGS sequence"/>
</dbReference>
<dbReference type="AlphaFoldDB" id="A0A0G0MZW7"/>
<reference evidence="2 3" key="1">
    <citation type="journal article" date="2015" name="Nature">
        <title>rRNA introns, odd ribosomes, and small enigmatic genomes across a large radiation of phyla.</title>
        <authorList>
            <person name="Brown C.T."/>
            <person name="Hug L.A."/>
            <person name="Thomas B.C."/>
            <person name="Sharon I."/>
            <person name="Castelle C.J."/>
            <person name="Singh A."/>
            <person name="Wilkins M.J."/>
            <person name="Williams K.H."/>
            <person name="Banfield J.F."/>
        </authorList>
    </citation>
    <scope>NUCLEOTIDE SEQUENCE [LARGE SCALE GENOMIC DNA]</scope>
</reference>
<protein>
    <submittedName>
        <fullName evidence="2">Uncharacterized protein</fullName>
    </submittedName>
</protein>
<keyword evidence="1" id="KW-0472">Membrane</keyword>
<accession>A0A0G0MZW7</accession>
<keyword evidence="1" id="KW-0812">Transmembrane</keyword>